<dbReference type="SMART" id="SM00387">
    <property type="entry name" value="HATPase_c"/>
    <property type="match status" value="1"/>
</dbReference>
<dbReference type="EMBL" id="QFOT01000033">
    <property type="protein sequence ID" value="PZP56233.1"/>
    <property type="molecule type" value="Genomic_DNA"/>
</dbReference>
<dbReference type="InterPro" id="IPR003661">
    <property type="entry name" value="HisK_dim/P_dom"/>
</dbReference>
<organism evidence="10 11">
    <name type="scientific">Micavibrio aeruginosavorus</name>
    <dbReference type="NCBI Taxonomy" id="349221"/>
    <lineage>
        <taxon>Bacteria</taxon>
        <taxon>Pseudomonadati</taxon>
        <taxon>Bdellovibrionota</taxon>
        <taxon>Bdellovibrionia</taxon>
        <taxon>Bdellovibrionales</taxon>
        <taxon>Pseudobdellovibrionaceae</taxon>
        <taxon>Micavibrio</taxon>
    </lineage>
</organism>
<evidence type="ECO:0000259" key="6">
    <source>
        <dbReference type="PROSITE" id="PS50109"/>
    </source>
</evidence>
<dbReference type="CDD" id="cd00082">
    <property type="entry name" value="HisKA"/>
    <property type="match status" value="1"/>
</dbReference>
<dbReference type="SUPFAM" id="SSF55785">
    <property type="entry name" value="PYP-like sensor domain (PAS domain)"/>
    <property type="match status" value="2"/>
</dbReference>
<proteinExistence type="predicted"/>
<dbReference type="FunFam" id="1.10.287.130:FF:000037">
    <property type="entry name" value="Hybrid sensor histidine kinase/response regulator"/>
    <property type="match status" value="1"/>
</dbReference>
<dbReference type="InterPro" id="IPR003594">
    <property type="entry name" value="HATPase_dom"/>
</dbReference>
<feature type="transmembrane region" description="Helical" evidence="5">
    <location>
        <begin position="29"/>
        <end position="50"/>
    </location>
</feature>
<name>A0A2W5FMH7_9BACT</name>
<dbReference type="SUPFAM" id="SSF52172">
    <property type="entry name" value="CheY-like"/>
    <property type="match status" value="1"/>
</dbReference>
<reference evidence="10 11" key="1">
    <citation type="submission" date="2017-08" db="EMBL/GenBank/DDBJ databases">
        <title>Infants hospitalized years apart are colonized by the same room-sourced microbial strains.</title>
        <authorList>
            <person name="Brooks B."/>
            <person name="Olm M.R."/>
            <person name="Firek B.A."/>
            <person name="Baker R."/>
            <person name="Thomas B.C."/>
            <person name="Morowitz M.J."/>
            <person name="Banfield J.F."/>
        </authorList>
    </citation>
    <scope>NUCLEOTIDE SEQUENCE [LARGE SCALE GENOMIC DNA]</scope>
    <source>
        <strain evidence="10">S2_006_000_R2_64</strain>
    </source>
</reference>
<dbReference type="Proteomes" id="UP000249739">
    <property type="component" value="Unassembled WGS sequence"/>
</dbReference>
<feature type="domain" description="Response regulatory" evidence="7">
    <location>
        <begin position="716"/>
        <end position="830"/>
    </location>
</feature>
<evidence type="ECO:0000259" key="7">
    <source>
        <dbReference type="PROSITE" id="PS50110"/>
    </source>
</evidence>
<dbReference type="PRINTS" id="PR00344">
    <property type="entry name" value="BCTRLSENSOR"/>
</dbReference>
<evidence type="ECO:0000256" key="2">
    <source>
        <dbReference type="ARBA" id="ARBA00012438"/>
    </source>
</evidence>
<dbReference type="GO" id="GO:0000155">
    <property type="term" value="F:phosphorelay sensor kinase activity"/>
    <property type="evidence" value="ECO:0007669"/>
    <property type="project" value="InterPro"/>
</dbReference>
<gene>
    <name evidence="10" type="ORF">DI586_04430</name>
</gene>
<dbReference type="Gene3D" id="1.10.287.130">
    <property type="match status" value="1"/>
</dbReference>
<accession>A0A2W5FMH7</accession>
<evidence type="ECO:0000313" key="11">
    <source>
        <dbReference type="Proteomes" id="UP000249739"/>
    </source>
</evidence>
<dbReference type="SMART" id="SM00091">
    <property type="entry name" value="PAS"/>
    <property type="match status" value="3"/>
</dbReference>
<dbReference type="NCBIfam" id="TIGR00229">
    <property type="entry name" value="sensory_box"/>
    <property type="match status" value="1"/>
</dbReference>
<dbReference type="InterPro" id="IPR011006">
    <property type="entry name" value="CheY-like_superfamily"/>
</dbReference>
<evidence type="ECO:0000259" key="9">
    <source>
        <dbReference type="PROSITE" id="PS50113"/>
    </source>
</evidence>
<keyword evidence="5" id="KW-1133">Transmembrane helix</keyword>
<dbReference type="InterPro" id="IPR000700">
    <property type="entry name" value="PAS-assoc_C"/>
</dbReference>
<dbReference type="InterPro" id="IPR036890">
    <property type="entry name" value="HATPase_C_sf"/>
</dbReference>
<dbReference type="Pfam" id="PF13426">
    <property type="entry name" value="PAS_9"/>
    <property type="match status" value="1"/>
</dbReference>
<dbReference type="PROSITE" id="PS50110">
    <property type="entry name" value="RESPONSE_REGULATORY"/>
    <property type="match status" value="1"/>
</dbReference>
<dbReference type="Gene3D" id="3.40.50.2300">
    <property type="match status" value="1"/>
</dbReference>
<evidence type="ECO:0000313" key="10">
    <source>
        <dbReference type="EMBL" id="PZP56233.1"/>
    </source>
</evidence>
<keyword evidence="10" id="KW-0418">Kinase</keyword>
<evidence type="ECO:0000256" key="5">
    <source>
        <dbReference type="SAM" id="Phobius"/>
    </source>
</evidence>
<comment type="caution">
    <text evidence="10">The sequence shown here is derived from an EMBL/GenBank/DDBJ whole genome shotgun (WGS) entry which is preliminary data.</text>
</comment>
<dbReference type="SUPFAM" id="SSF47384">
    <property type="entry name" value="Homodimeric domain of signal transducing histidine kinase"/>
    <property type="match status" value="1"/>
</dbReference>
<comment type="catalytic activity">
    <reaction evidence="1">
        <text>ATP + protein L-histidine = ADP + protein N-phospho-L-histidine.</text>
        <dbReference type="EC" id="2.7.13.3"/>
    </reaction>
</comment>
<dbReference type="InterPro" id="IPR004358">
    <property type="entry name" value="Sig_transdc_His_kin-like_C"/>
</dbReference>
<keyword evidence="5" id="KW-0472">Membrane</keyword>
<dbReference type="PROSITE" id="PS50113">
    <property type="entry name" value="PAC"/>
    <property type="match status" value="1"/>
</dbReference>
<dbReference type="Gene3D" id="3.30.450.20">
    <property type="entry name" value="PAS domain"/>
    <property type="match status" value="2"/>
</dbReference>
<dbReference type="SUPFAM" id="SSF55874">
    <property type="entry name" value="ATPase domain of HSP90 chaperone/DNA topoisomerase II/histidine kinase"/>
    <property type="match status" value="1"/>
</dbReference>
<evidence type="ECO:0000256" key="3">
    <source>
        <dbReference type="ARBA" id="ARBA00022553"/>
    </source>
</evidence>
<dbReference type="CDD" id="cd00130">
    <property type="entry name" value="PAS"/>
    <property type="match status" value="1"/>
</dbReference>
<protein>
    <recommendedName>
        <fullName evidence="2">histidine kinase</fullName>
        <ecNumber evidence="2">2.7.13.3</ecNumber>
    </recommendedName>
</protein>
<dbReference type="EC" id="2.7.13.3" evidence="2"/>
<dbReference type="SMART" id="SM00448">
    <property type="entry name" value="REC"/>
    <property type="match status" value="1"/>
</dbReference>
<dbReference type="InterPro" id="IPR035965">
    <property type="entry name" value="PAS-like_dom_sf"/>
</dbReference>
<evidence type="ECO:0000256" key="1">
    <source>
        <dbReference type="ARBA" id="ARBA00000085"/>
    </source>
</evidence>
<feature type="transmembrane region" description="Helical" evidence="5">
    <location>
        <begin position="56"/>
        <end position="78"/>
    </location>
</feature>
<dbReference type="Pfam" id="PF00072">
    <property type="entry name" value="Response_reg"/>
    <property type="match status" value="1"/>
</dbReference>
<dbReference type="InterPro" id="IPR001789">
    <property type="entry name" value="Sig_transdc_resp-reg_receiver"/>
</dbReference>
<keyword evidence="10" id="KW-0808">Transferase</keyword>
<dbReference type="PROSITE" id="PS50112">
    <property type="entry name" value="PAS"/>
    <property type="match status" value="1"/>
</dbReference>
<dbReference type="Gene3D" id="3.30.565.10">
    <property type="entry name" value="Histidine kinase-like ATPase, C-terminal domain"/>
    <property type="match status" value="1"/>
</dbReference>
<dbReference type="SMART" id="SM00388">
    <property type="entry name" value="HisKA"/>
    <property type="match status" value="1"/>
</dbReference>
<dbReference type="AlphaFoldDB" id="A0A2W5FMH7"/>
<dbReference type="InterPro" id="IPR000014">
    <property type="entry name" value="PAS"/>
</dbReference>
<evidence type="ECO:0000259" key="8">
    <source>
        <dbReference type="PROSITE" id="PS50112"/>
    </source>
</evidence>
<dbReference type="InterPro" id="IPR005467">
    <property type="entry name" value="His_kinase_dom"/>
</dbReference>
<evidence type="ECO:0000256" key="4">
    <source>
        <dbReference type="PROSITE-ProRule" id="PRU00169"/>
    </source>
</evidence>
<dbReference type="Pfam" id="PF00512">
    <property type="entry name" value="HisKA"/>
    <property type="match status" value="1"/>
</dbReference>
<sequence>MTLDHAEFIRRHHKPEHTAGTKKNRVASVWSIAFTALAYVGFCVATMRALQVHETVLFVFILLLLGALLGGYAIQLVIKFFSPQEKQRALLIEILEASQGARLITDSSNEVVLSNGRFDAMCKDKGGTSYDTLLAIFSDTEENRAHFKILADQAHRGLTDHADLKIAHGDHELWMRVLAQPVPGWAGYIHWRLDDITDEFVRNRSISEEREKLIDFTDNAPVGFFSVDERGRFVFVNATLVRWLGADLENILWNGMLHHFLMDPPESAAPYDIKEDGGARQVSEVRMKGPGGRVFLATINQTVVHEADGRVRTRGIVHDLTAERAMRQALEESEDRFRKFFKEAPLGIAIINSELVVEECNIVFADLLKKPLKGIEGHSFSEVVDRDDWQNAMLNLNLLRQEEESSEPLEIRLWSESAKSIIPARMYARKFTDSDKLALHFIDLTQQKNLENQFIQSQKMQAVGQLAGGIAHDFNNLLTAMIGFCDLLLLRHKPGDPSFSDIQQIKQNSNRATNLVRQLLAFSRQQTLRPKVQDITDILTELNHLMRRLIGANIDLKMTHGQDLGYVKVDGGQMEQVLVNMAVNARDAMPEGGMLTITTSHFTNTDSLPLGADIMPPGHWVKIEVEDTGSGIPPEIMQRIFEPFFTTKDVGQGTGLGLATVFGIVRQTGGYLTVHSEVNVGTKFSIYLPRLNEMEQDIEARPALEEAVGDLTGTARILLVEDEDAVRTFSTRALTNKGYEVETAESGEAGWTKFKGLTKPIDLLITDVIMPGMDGPTLAKQIRAEMPSLKIIFVSGYTEEKLKDQMGDGIHFLPKPFSLKQLAAKVKEVLDE</sequence>
<keyword evidence="3 4" id="KW-0597">Phosphoprotein</keyword>
<feature type="domain" description="PAC" evidence="9">
    <location>
        <begin position="281"/>
        <end position="332"/>
    </location>
</feature>
<dbReference type="PANTHER" id="PTHR43065:SF42">
    <property type="entry name" value="TWO-COMPONENT SENSOR PPRA"/>
    <property type="match status" value="1"/>
</dbReference>
<dbReference type="PANTHER" id="PTHR43065">
    <property type="entry name" value="SENSOR HISTIDINE KINASE"/>
    <property type="match status" value="1"/>
</dbReference>
<dbReference type="Pfam" id="PF02518">
    <property type="entry name" value="HATPase_c"/>
    <property type="match status" value="1"/>
</dbReference>
<dbReference type="PROSITE" id="PS50109">
    <property type="entry name" value="HIS_KIN"/>
    <property type="match status" value="1"/>
</dbReference>
<feature type="modified residue" description="4-aspartylphosphate" evidence="4">
    <location>
        <position position="767"/>
    </location>
</feature>
<feature type="domain" description="PAS" evidence="8">
    <location>
        <begin position="209"/>
        <end position="252"/>
    </location>
</feature>
<keyword evidence="5" id="KW-0812">Transmembrane</keyword>
<dbReference type="InterPro" id="IPR036097">
    <property type="entry name" value="HisK_dim/P_sf"/>
</dbReference>
<feature type="domain" description="Histidine kinase" evidence="6">
    <location>
        <begin position="469"/>
        <end position="692"/>
    </location>
</feature>